<evidence type="ECO:0000259" key="7">
    <source>
        <dbReference type="Pfam" id="PF16889"/>
    </source>
</evidence>
<dbReference type="InterPro" id="IPR012480">
    <property type="entry name" value="Hepar_II_III_C"/>
</dbReference>
<feature type="domain" description="Heparin-sulfate lyase N-terminal" evidence="7">
    <location>
        <begin position="32"/>
        <end position="374"/>
    </location>
</feature>
<evidence type="ECO:0000259" key="6">
    <source>
        <dbReference type="Pfam" id="PF07940"/>
    </source>
</evidence>
<dbReference type="Pfam" id="PF07940">
    <property type="entry name" value="Hepar_II_III_C"/>
    <property type="match status" value="1"/>
</dbReference>
<feature type="signal peptide" evidence="5">
    <location>
        <begin position="1"/>
        <end position="22"/>
    </location>
</feature>
<dbReference type="NCBIfam" id="NF045573">
    <property type="entry name" value="Hepsulflyase_CFB"/>
    <property type="match status" value="1"/>
</dbReference>
<evidence type="ECO:0000313" key="8">
    <source>
        <dbReference type="EMBL" id="MFD1628884.1"/>
    </source>
</evidence>
<sequence>MKLIRLLMLCCTVLLGTGFSKAQHKPLTKDSFNIIDLQYPGLEKVKQLVEAGKYNEASAELLNYYRNRKTVKHPEFNVGDEARFRGKDIGKANREKADNALEHKFQPQKGYGFYDYGKDINWQYWPVKDNEVRWQLHRVYWWTSMGLAYRSSADEKYAKEWVFQFRDWATKNPLGLSKDNDRFAWRSLEVSERINSLPGIFNLFVPSPEFTPDFLMEFLSSFNHQTEYVYQNYSEKGNHLLFEAQRVLGAGCIFPELKLAPKWRKSGIDILNEEIKKQVYDDGLQWELSPVYHNASIDIFLKAYRYAQLAKQEHEFPSSYKQTVEKMILATINFSFPDYSFPMFGDSWVGAKANMIKQYQSWSKAFPNNQVIKYFATDGKEGTQPEYLSNALKTAGFYTFRNGWTDHSTVMTLKASRPGMFHAQPDNGTFELWIKGRNFTPDAGCYVYSGDEEITKMRNWYRQTKVHSTLTLNDENMVITDAKLNKWKTDKKLDILTYTNPSYSGLQHQRSVLFVNQKYFVIIDKANGEATGNLATHFQLKEDSKPVFDKIKNSVYTTYSDNNNLLIQNFNTDKISLKEEEGKVSYAYQKEEKRPAFAFEKSKTNANNQYFITLLYPFETDQAPQVSVIENKGNNYEKGIIDLTIVVNGKKEKLTTLLY</sequence>
<evidence type="ECO:0000256" key="5">
    <source>
        <dbReference type="SAM" id="SignalP"/>
    </source>
</evidence>
<dbReference type="GO" id="GO:0015021">
    <property type="term" value="F:heparin-sulfate lyase activity"/>
    <property type="evidence" value="ECO:0007669"/>
    <property type="project" value="UniProtKB-EC"/>
</dbReference>
<feature type="chain" id="PRO_5047383731" evidence="5">
    <location>
        <begin position="23"/>
        <end position="659"/>
    </location>
</feature>
<dbReference type="SUPFAM" id="SSF48230">
    <property type="entry name" value="Chondroitin AC/alginate lyase"/>
    <property type="match status" value="1"/>
</dbReference>
<dbReference type="Gene3D" id="1.50.10.100">
    <property type="entry name" value="Chondroitin AC/alginate lyase"/>
    <property type="match status" value="1"/>
</dbReference>
<dbReference type="InterPro" id="IPR054646">
    <property type="entry name" value="HepC"/>
</dbReference>
<dbReference type="InterPro" id="IPR008929">
    <property type="entry name" value="Chondroitin_lyas"/>
</dbReference>
<protein>
    <submittedName>
        <fullName evidence="8">Heparin-sulfate lyase HepC</fullName>
        <ecNumber evidence="8">4.2.2.8</ecNumber>
    </submittedName>
</protein>
<keyword evidence="4 8" id="KW-0456">Lyase</keyword>
<dbReference type="PANTHER" id="PTHR39210:SF1">
    <property type="entry name" value="HEPARIN-SULFATE LYASE"/>
    <property type="match status" value="1"/>
</dbReference>
<comment type="caution">
    <text evidence="8">The sequence shown here is derived from an EMBL/GenBank/DDBJ whole genome shotgun (WGS) entry which is preliminary data.</text>
</comment>
<name>A0ABW4IA64_9SPHI</name>
<evidence type="ECO:0000256" key="4">
    <source>
        <dbReference type="ARBA" id="ARBA00023239"/>
    </source>
</evidence>
<evidence type="ECO:0000256" key="2">
    <source>
        <dbReference type="ARBA" id="ARBA00022729"/>
    </source>
</evidence>
<organism evidence="8 9">
    <name type="scientific">Pseudopedobacter beijingensis</name>
    <dbReference type="NCBI Taxonomy" id="1207056"/>
    <lineage>
        <taxon>Bacteria</taxon>
        <taxon>Pseudomonadati</taxon>
        <taxon>Bacteroidota</taxon>
        <taxon>Sphingobacteriia</taxon>
        <taxon>Sphingobacteriales</taxon>
        <taxon>Sphingobacteriaceae</taxon>
        <taxon>Pseudopedobacter</taxon>
    </lineage>
</organism>
<feature type="domain" description="Heparinase II/III-like C-terminal" evidence="6">
    <location>
        <begin position="389"/>
        <end position="594"/>
    </location>
</feature>
<keyword evidence="2 5" id="KW-0732">Signal</keyword>
<dbReference type="EC" id="4.2.2.8" evidence="8"/>
<dbReference type="PANTHER" id="PTHR39210">
    <property type="entry name" value="HEPARIN-SULFATE LYASE"/>
    <property type="match status" value="1"/>
</dbReference>
<dbReference type="Proteomes" id="UP001597118">
    <property type="component" value="Unassembled WGS sequence"/>
</dbReference>
<evidence type="ECO:0000256" key="1">
    <source>
        <dbReference type="ARBA" id="ARBA00004418"/>
    </source>
</evidence>
<dbReference type="Pfam" id="PF16889">
    <property type="entry name" value="Hepar_II_III_N"/>
    <property type="match status" value="1"/>
</dbReference>
<evidence type="ECO:0000313" key="9">
    <source>
        <dbReference type="Proteomes" id="UP001597118"/>
    </source>
</evidence>
<reference evidence="9" key="1">
    <citation type="journal article" date="2019" name="Int. J. Syst. Evol. Microbiol.">
        <title>The Global Catalogue of Microorganisms (GCM) 10K type strain sequencing project: providing services to taxonomists for standard genome sequencing and annotation.</title>
        <authorList>
            <consortium name="The Broad Institute Genomics Platform"/>
            <consortium name="The Broad Institute Genome Sequencing Center for Infectious Disease"/>
            <person name="Wu L."/>
            <person name="Ma J."/>
        </authorList>
    </citation>
    <scope>NUCLEOTIDE SEQUENCE [LARGE SCALE GENOMIC DNA]</scope>
    <source>
        <strain evidence="9">CCUG 53762</strain>
    </source>
</reference>
<accession>A0ABW4IA64</accession>
<dbReference type="RefSeq" id="WP_379661269.1">
    <property type="nucleotide sequence ID" value="NZ_JBHUDG010000003.1"/>
</dbReference>
<keyword evidence="9" id="KW-1185">Reference proteome</keyword>
<dbReference type="InterPro" id="IPR031680">
    <property type="entry name" value="Hepar_II_III_N"/>
</dbReference>
<dbReference type="EMBL" id="JBHUDG010000003">
    <property type="protein sequence ID" value="MFD1628884.1"/>
    <property type="molecule type" value="Genomic_DNA"/>
</dbReference>
<keyword evidence="3" id="KW-0574">Periplasm</keyword>
<comment type="subcellular location">
    <subcellularLocation>
        <location evidence="1">Periplasm</location>
    </subcellularLocation>
</comment>
<evidence type="ECO:0000256" key="3">
    <source>
        <dbReference type="ARBA" id="ARBA00022764"/>
    </source>
</evidence>
<dbReference type="Gene3D" id="2.70.98.70">
    <property type="match status" value="1"/>
</dbReference>
<gene>
    <name evidence="8" type="primary">hepC</name>
    <name evidence="8" type="ORF">ACFSAH_03290</name>
</gene>
<proteinExistence type="predicted"/>